<keyword evidence="5 6" id="KW-0012">Acyltransferase</keyword>
<feature type="domain" description="Lipoyl-binding" evidence="8">
    <location>
        <begin position="133"/>
        <end position="208"/>
    </location>
</feature>
<dbReference type="InterPro" id="IPR023213">
    <property type="entry name" value="CAT-like_dom_sf"/>
</dbReference>
<dbReference type="PANTHER" id="PTHR43178">
    <property type="entry name" value="DIHYDROLIPOAMIDE ACETYLTRANSFERASE COMPONENT OF PYRUVATE DEHYDROGENASE COMPLEX"/>
    <property type="match status" value="1"/>
</dbReference>
<dbReference type="InterPro" id="IPR036625">
    <property type="entry name" value="E3-bd_dom_sf"/>
</dbReference>
<dbReference type="InterPro" id="IPR000089">
    <property type="entry name" value="Biotin_lipoyl"/>
</dbReference>
<evidence type="ECO:0000256" key="6">
    <source>
        <dbReference type="RuleBase" id="RU003423"/>
    </source>
</evidence>
<gene>
    <name evidence="10" type="primary">sucB</name>
    <name evidence="10" type="ORF">RM445_20425</name>
</gene>
<feature type="compositionally biased region" description="Low complexity" evidence="7">
    <location>
        <begin position="306"/>
        <end position="330"/>
    </location>
</feature>
<keyword evidence="11" id="KW-1185">Reference proteome</keyword>
<dbReference type="Pfam" id="PF00198">
    <property type="entry name" value="2-oxoacid_dh"/>
    <property type="match status" value="1"/>
</dbReference>
<dbReference type="EC" id="2.3.1.-" evidence="6"/>
<proteinExistence type="inferred from homology"/>
<evidence type="ECO:0000256" key="4">
    <source>
        <dbReference type="ARBA" id="ARBA00022823"/>
    </source>
</evidence>
<dbReference type="InterPro" id="IPR011053">
    <property type="entry name" value="Single_hybrid_motif"/>
</dbReference>
<dbReference type="Pfam" id="PF02817">
    <property type="entry name" value="E3_binding"/>
    <property type="match status" value="1"/>
</dbReference>
<dbReference type="CDD" id="cd06849">
    <property type="entry name" value="lipoyl_domain"/>
    <property type="match status" value="2"/>
</dbReference>
<feature type="compositionally biased region" description="Low complexity" evidence="7">
    <location>
        <begin position="92"/>
        <end position="130"/>
    </location>
</feature>
<evidence type="ECO:0000259" key="8">
    <source>
        <dbReference type="PROSITE" id="PS50968"/>
    </source>
</evidence>
<dbReference type="PROSITE" id="PS50968">
    <property type="entry name" value="BIOTINYL_LIPOYL"/>
    <property type="match status" value="2"/>
</dbReference>
<evidence type="ECO:0000256" key="1">
    <source>
        <dbReference type="ARBA" id="ARBA00001938"/>
    </source>
</evidence>
<comment type="cofactor">
    <cofactor evidence="1 6">
        <name>(R)-lipoate</name>
        <dbReference type="ChEBI" id="CHEBI:83088"/>
    </cofactor>
</comment>
<evidence type="ECO:0000256" key="3">
    <source>
        <dbReference type="ARBA" id="ARBA00022679"/>
    </source>
</evidence>
<dbReference type="RefSeq" id="WP_311558388.1">
    <property type="nucleotide sequence ID" value="NZ_JAVREJ010000015.1"/>
</dbReference>
<sequence length="567" mass="57180">MSEQWTVTMPKLGETVTEGTVGSWLKNVGDDVAFDDPLFEVSTDKVDSEIPSPYDGVIVEILVQAGETVPVGTPLVKIGEPGSTPGAGGGPASSDPAAPTTGGSEAMPATAAPGAGVPGSPAAAAPAAAGGEVHDITMPKLGETVTEGTVGSWLKNVGDAVAFDDPLFEVSTDKVDSEIPSPYDGVILEILVQSGETVPVGTPVARIGEPGAAPPAGGGGAPAPTPAAAPAATAAAAPATAAPATASANGGGTPLSPLVRRLAAENNLDLAKVPGSGVGGRIRREDVEKAIAGGGATATAAPAPAAAAAAPATTQPRPAAPAAAAAPKAGGDPRDQVQPLSRMRLALASGLKGSQMLAASVWTSIEVDYDNVDKVRAKHKDRFKKETGSSLSYLPFVSRAVVDALRAFPTVNSSIDVEAKTMTLHPYVNLGIAVDLNQQGLVVPVVKDADQLNMRGIAQGITKIAAAARSGKATMDDMRGSTFTITNPGPFASFASAPIINQPNVGILCTDGVKRRPVAVGDAIAIHPTGVLGLVYDHRAFDGSTASMFLMHIRDSLEKRDWEAEVG</sequence>
<dbReference type="Gene3D" id="3.30.559.10">
    <property type="entry name" value="Chloramphenicol acetyltransferase-like domain"/>
    <property type="match status" value="1"/>
</dbReference>
<organism evidence="10 11">
    <name type="scientific">Pseudonocardia charpentierae</name>
    <dbReference type="NCBI Taxonomy" id="3075545"/>
    <lineage>
        <taxon>Bacteria</taxon>
        <taxon>Bacillati</taxon>
        <taxon>Actinomycetota</taxon>
        <taxon>Actinomycetes</taxon>
        <taxon>Pseudonocardiales</taxon>
        <taxon>Pseudonocardiaceae</taxon>
        <taxon>Pseudonocardia</taxon>
    </lineage>
</organism>
<feature type="domain" description="Peripheral subunit-binding (PSBD)" evidence="9">
    <location>
        <begin position="254"/>
        <end position="291"/>
    </location>
</feature>
<evidence type="ECO:0000313" key="11">
    <source>
        <dbReference type="Proteomes" id="UP001183202"/>
    </source>
</evidence>
<feature type="region of interest" description="Disordered" evidence="7">
    <location>
        <begin position="76"/>
        <end position="130"/>
    </location>
</feature>
<feature type="region of interest" description="Disordered" evidence="7">
    <location>
        <begin position="306"/>
        <end position="336"/>
    </location>
</feature>
<dbReference type="Pfam" id="PF00364">
    <property type="entry name" value="Biotin_lipoyl"/>
    <property type="match status" value="2"/>
</dbReference>
<name>A0ABU2ND74_9PSEU</name>
<dbReference type="PANTHER" id="PTHR43178:SF5">
    <property type="entry name" value="LIPOAMIDE ACYLTRANSFERASE COMPONENT OF BRANCHED-CHAIN ALPHA-KETO ACID DEHYDROGENASE COMPLEX, MITOCHONDRIAL"/>
    <property type="match status" value="1"/>
</dbReference>
<dbReference type="InterPro" id="IPR014276">
    <property type="entry name" value="2-oxoglutarate_DH_E2"/>
</dbReference>
<dbReference type="EMBL" id="JAVREJ010000015">
    <property type="protein sequence ID" value="MDT0351896.1"/>
    <property type="molecule type" value="Genomic_DNA"/>
</dbReference>
<dbReference type="Proteomes" id="UP001183202">
    <property type="component" value="Unassembled WGS sequence"/>
</dbReference>
<dbReference type="Gene3D" id="4.10.320.10">
    <property type="entry name" value="E3-binding domain"/>
    <property type="match status" value="1"/>
</dbReference>
<evidence type="ECO:0000256" key="5">
    <source>
        <dbReference type="ARBA" id="ARBA00023315"/>
    </source>
</evidence>
<comment type="caution">
    <text evidence="10">The sequence shown here is derived from an EMBL/GenBank/DDBJ whole genome shotgun (WGS) entry which is preliminary data.</text>
</comment>
<reference evidence="11" key="1">
    <citation type="submission" date="2023-07" db="EMBL/GenBank/DDBJ databases">
        <title>30 novel species of actinomycetes from the DSMZ collection.</title>
        <authorList>
            <person name="Nouioui I."/>
        </authorList>
    </citation>
    <scope>NUCLEOTIDE SEQUENCE [LARGE SCALE GENOMIC DNA]</scope>
    <source>
        <strain evidence="11">DSM 45834</strain>
    </source>
</reference>
<evidence type="ECO:0000313" key="10">
    <source>
        <dbReference type="EMBL" id="MDT0351896.1"/>
    </source>
</evidence>
<dbReference type="SUPFAM" id="SSF47005">
    <property type="entry name" value="Peripheral subunit-binding domain of 2-oxo acid dehydrogenase complex"/>
    <property type="match status" value="1"/>
</dbReference>
<dbReference type="InterPro" id="IPR001078">
    <property type="entry name" value="2-oxoacid_DH_actylTfrase"/>
</dbReference>
<dbReference type="InterPro" id="IPR003016">
    <property type="entry name" value="2-oxoA_DH_lipoyl-BS"/>
</dbReference>
<dbReference type="PROSITE" id="PS51826">
    <property type="entry name" value="PSBD"/>
    <property type="match status" value="1"/>
</dbReference>
<dbReference type="NCBIfam" id="TIGR02927">
    <property type="entry name" value="SucB_Actino"/>
    <property type="match status" value="1"/>
</dbReference>
<keyword evidence="4 6" id="KW-0450">Lipoyl</keyword>
<dbReference type="InterPro" id="IPR004167">
    <property type="entry name" value="PSBD"/>
</dbReference>
<protein>
    <recommendedName>
        <fullName evidence="6">Dihydrolipoamide acetyltransferase component of pyruvate dehydrogenase complex</fullName>
        <ecNumber evidence="6">2.3.1.-</ecNumber>
    </recommendedName>
</protein>
<evidence type="ECO:0000256" key="7">
    <source>
        <dbReference type="SAM" id="MobiDB-lite"/>
    </source>
</evidence>
<dbReference type="PROSITE" id="PS00189">
    <property type="entry name" value="LIPOYL"/>
    <property type="match status" value="2"/>
</dbReference>
<comment type="similarity">
    <text evidence="2 6">Belongs to the 2-oxoacid dehydrogenase family.</text>
</comment>
<accession>A0ABU2ND74</accession>
<feature type="region of interest" description="Disordered" evidence="7">
    <location>
        <begin position="208"/>
        <end position="229"/>
    </location>
</feature>
<evidence type="ECO:0000259" key="9">
    <source>
        <dbReference type="PROSITE" id="PS51826"/>
    </source>
</evidence>
<evidence type="ECO:0000256" key="2">
    <source>
        <dbReference type="ARBA" id="ARBA00007317"/>
    </source>
</evidence>
<dbReference type="Gene3D" id="2.40.50.100">
    <property type="match status" value="2"/>
</dbReference>
<dbReference type="SUPFAM" id="SSF51230">
    <property type="entry name" value="Single hybrid motif"/>
    <property type="match status" value="2"/>
</dbReference>
<dbReference type="InterPro" id="IPR050743">
    <property type="entry name" value="2-oxoacid_DH_E2_comp"/>
</dbReference>
<dbReference type="SUPFAM" id="SSF52777">
    <property type="entry name" value="CoA-dependent acyltransferases"/>
    <property type="match status" value="1"/>
</dbReference>
<feature type="domain" description="Lipoyl-binding" evidence="8">
    <location>
        <begin position="4"/>
        <end position="79"/>
    </location>
</feature>
<keyword evidence="3 6" id="KW-0808">Transferase</keyword>